<accession>A0A9E2W2T3</accession>
<dbReference type="AlphaFoldDB" id="A0A9E2W2T3"/>
<dbReference type="Proteomes" id="UP000812270">
    <property type="component" value="Unassembled WGS sequence"/>
</dbReference>
<feature type="signal peptide" evidence="1">
    <location>
        <begin position="1"/>
        <end position="22"/>
    </location>
</feature>
<dbReference type="EMBL" id="JAHSPG010000001">
    <property type="protein sequence ID" value="MBV4356149.1"/>
    <property type="molecule type" value="Genomic_DNA"/>
</dbReference>
<proteinExistence type="predicted"/>
<dbReference type="RefSeq" id="WP_217789683.1">
    <property type="nucleotide sequence ID" value="NZ_JAHSPG010000001.1"/>
</dbReference>
<keyword evidence="1" id="KW-0732">Signal</keyword>
<protein>
    <submittedName>
        <fullName evidence="2">Uncharacterized protein</fullName>
    </submittedName>
</protein>
<evidence type="ECO:0000256" key="1">
    <source>
        <dbReference type="SAM" id="SignalP"/>
    </source>
</evidence>
<feature type="chain" id="PRO_5038997712" evidence="1">
    <location>
        <begin position="23"/>
        <end position="627"/>
    </location>
</feature>
<sequence>MPKLKVILLLLIFGSMSRLCFAQQYKNFKVSIYCRAYEVQKMQDTTNYLKPLWNEITRQMKVDKIYLETHRDLLIVDQKTLDIAKQFFKDRGVEIAGGITYTISEPNRFQTFCYSDPNDRKKVKEIAEYTAKNFDTFILDDFFFTNCKDDGAIKEKGTKSWTQYRLDLMAEAAKSLVVGPAKAVNPKVKVIIKYPNWYEHFQGLGFNLEKQPSIFDGIYTGTETRDATLTAQHLQPYLGYSIIRYYDNIAPGRNGGGWVDPGLMGTYDRYAEQLWLTLFAKAPEETLFDFRQIIMPLDIKFRAPWQGQQTSFDYDEMMKPVNHNGGAVEKPTTLARAAGYTFEKVDQFLGKLGNPVGIKSYRPYHSTGEDFLQNYLGMIGLPMDMSPEFPAKDSVILLTEEAKFDAAIVSKIKKQLTEGKSVIITSGLLKALQGKGIEDIAEIYCSDRKALVQDFTVARSPLMHIDKPIIIPQITYLTNDSWEMVSAVNGPNGWPLLHEADYSKGKLYILTIPDNFADLYNLPAEALNVIRKALGSQLKVSIEGAGNISLFLYDNNTCIVESFLPTTTSINIVTAAPFKKLTDIVSNETISGTERKPQTFWFLPKNNGSNVFTIAVKPHSFRVFRFE</sequence>
<organism evidence="2 3">
    <name type="scientific">Pinibacter aurantiacus</name>
    <dbReference type="NCBI Taxonomy" id="2851599"/>
    <lineage>
        <taxon>Bacteria</taxon>
        <taxon>Pseudomonadati</taxon>
        <taxon>Bacteroidota</taxon>
        <taxon>Chitinophagia</taxon>
        <taxon>Chitinophagales</taxon>
        <taxon>Chitinophagaceae</taxon>
        <taxon>Pinibacter</taxon>
    </lineage>
</organism>
<evidence type="ECO:0000313" key="2">
    <source>
        <dbReference type="EMBL" id="MBV4356149.1"/>
    </source>
</evidence>
<reference evidence="2" key="1">
    <citation type="submission" date="2021-06" db="EMBL/GenBank/DDBJ databases">
        <authorList>
            <person name="Huq M.A."/>
        </authorList>
    </citation>
    <scope>NUCLEOTIDE SEQUENCE</scope>
    <source>
        <strain evidence="2">MAH-26</strain>
    </source>
</reference>
<evidence type="ECO:0000313" key="3">
    <source>
        <dbReference type="Proteomes" id="UP000812270"/>
    </source>
</evidence>
<gene>
    <name evidence="2" type="ORF">KTO63_03250</name>
</gene>
<keyword evidence="3" id="KW-1185">Reference proteome</keyword>
<name>A0A9E2W2T3_9BACT</name>
<comment type="caution">
    <text evidence="2">The sequence shown here is derived from an EMBL/GenBank/DDBJ whole genome shotgun (WGS) entry which is preliminary data.</text>
</comment>